<protein>
    <submittedName>
        <fullName evidence="1">Uncharacterized protein</fullName>
    </submittedName>
</protein>
<reference evidence="1 2" key="1">
    <citation type="journal article" date="2018" name="Mol. Biol. Evol.">
        <title>Broad Genomic Sampling Reveals a Smut Pathogenic Ancestry of the Fungal Clade Ustilaginomycotina.</title>
        <authorList>
            <person name="Kijpornyongpan T."/>
            <person name="Mondo S.J."/>
            <person name="Barry K."/>
            <person name="Sandor L."/>
            <person name="Lee J."/>
            <person name="Lipzen A."/>
            <person name="Pangilinan J."/>
            <person name="LaButti K."/>
            <person name="Hainaut M."/>
            <person name="Henrissat B."/>
            <person name="Grigoriev I.V."/>
            <person name="Spatafora J.W."/>
            <person name="Aime M.C."/>
        </authorList>
    </citation>
    <scope>NUCLEOTIDE SEQUENCE [LARGE SCALE GENOMIC DNA]</scope>
    <source>
        <strain evidence="1 2">SA 807</strain>
    </source>
</reference>
<evidence type="ECO:0000313" key="2">
    <source>
        <dbReference type="Proteomes" id="UP000245626"/>
    </source>
</evidence>
<organism evidence="1 2">
    <name type="scientific">Violaceomyces palustris</name>
    <dbReference type="NCBI Taxonomy" id="1673888"/>
    <lineage>
        <taxon>Eukaryota</taxon>
        <taxon>Fungi</taxon>
        <taxon>Dikarya</taxon>
        <taxon>Basidiomycota</taxon>
        <taxon>Ustilaginomycotina</taxon>
        <taxon>Ustilaginomycetes</taxon>
        <taxon>Violaceomycetales</taxon>
        <taxon>Violaceomycetaceae</taxon>
        <taxon>Violaceomyces</taxon>
    </lineage>
</organism>
<dbReference type="Proteomes" id="UP000245626">
    <property type="component" value="Unassembled WGS sequence"/>
</dbReference>
<dbReference type="EMBL" id="KZ819722">
    <property type="protein sequence ID" value="PWN53504.1"/>
    <property type="molecule type" value="Genomic_DNA"/>
</dbReference>
<sequence length="271" mass="29839">MAPPHSRAPFQPALIELPLLLSVMGFSAALMGLSGSDIHFFSELKQKASINNLVEVHDNGILKVDLALLIISAITFAFSILSLFLACAQFPKRRGEYTGKGTYGYFLVGFVLLVLSGAYTGIAGAYTAYAVQKKLSFSPGSAYSTPFTTGQQTFLRSLVFQFSAKQSTTTPTSTTQSSAALGVWSQVTNIDQLNAQVTRYLDYRTYRATVAICWVTLGTVFFVMVVHFALPFLLKYLGMTRAEEKDAPARASSRITRPMAERRDRRGYQDF</sequence>
<gene>
    <name evidence="1" type="ORF">IE53DRAFT_383981</name>
</gene>
<keyword evidence="2" id="KW-1185">Reference proteome</keyword>
<accession>A0ACD0P632</accession>
<proteinExistence type="predicted"/>
<name>A0ACD0P632_9BASI</name>
<evidence type="ECO:0000313" key="1">
    <source>
        <dbReference type="EMBL" id="PWN53504.1"/>
    </source>
</evidence>